<reference evidence="1 2" key="1">
    <citation type="journal article" date="2016" name="Mol. Biol. Evol.">
        <title>Comparative Genomics of Early-Diverging Mushroom-Forming Fungi Provides Insights into the Origins of Lignocellulose Decay Capabilities.</title>
        <authorList>
            <person name="Nagy L.G."/>
            <person name="Riley R."/>
            <person name="Tritt A."/>
            <person name="Adam C."/>
            <person name="Daum C."/>
            <person name="Floudas D."/>
            <person name="Sun H."/>
            <person name="Yadav J.S."/>
            <person name="Pangilinan J."/>
            <person name="Larsson K.H."/>
            <person name="Matsuura K."/>
            <person name="Barry K."/>
            <person name="Labutti K."/>
            <person name="Kuo R."/>
            <person name="Ohm R.A."/>
            <person name="Bhattacharya S.S."/>
            <person name="Shirouzu T."/>
            <person name="Yoshinaga Y."/>
            <person name="Martin F.M."/>
            <person name="Grigoriev I.V."/>
            <person name="Hibbett D.S."/>
        </authorList>
    </citation>
    <scope>NUCLEOTIDE SEQUENCE [LARGE SCALE GENOMIC DNA]</scope>
    <source>
        <strain evidence="1 2">TUFC12733</strain>
    </source>
</reference>
<dbReference type="EMBL" id="KV417270">
    <property type="protein sequence ID" value="KZP00137.1"/>
    <property type="molecule type" value="Genomic_DNA"/>
</dbReference>
<name>A0A167QQ38_CALVF</name>
<dbReference type="Proteomes" id="UP000076738">
    <property type="component" value="Unassembled WGS sequence"/>
</dbReference>
<organism evidence="1 2">
    <name type="scientific">Calocera viscosa (strain TUFC12733)</name>
    <dbReference type="NCBI Taxonomy" id="1330018"/>
    <lineage>
        <taxon>Eukaryota</taxon>
        <taxon>Fungi</taxon>
        <taxon>Dikarya</taxon>
        <taxon>Basidiomycota</taxon>
        <taxon>Agaricomycotina</taxon>
        <taxon>Dacrymycetes</taxon>
        <taxon>Dacrymycetales</taxon>
        <taxon>Dacrymycetaceae</taxon>
        <taxon>Calocera</taxon>
    </lineage>
</organism>
<evidence type="ECO:0000313" key="1">
    <source>
        <dbReference type="EMBL" id="KZP00137.1"/>
    </source>
</evidence>
<proteinExistence type="predicted"/>
<accession>A0A167QQ38</accession>
<dbReference type="InterPro" id="IPR036770">
    <property type="entry name" value="Ankyrin_rpt-contain_sf"/>
</dbReference>
<dbReference type="SUPFAM" id="SSF48403">
    <property type="entry name" value="Ankyrin repeat"/>
    <property type="match status" value="1"/>
</dbReference>
<keyword evidence="2" id="KW-1185">Reference proteome</keyword>
<dbReference type="OrthoDB" id="10057496at2759"/>
<dbReference type="Gene3D" id="1.25.40.20">
    <property type="entry name" value="Ankyrin repeat-containing domain"/>
    <property type="match status" value="1"/>
</dbReference>
<sequence>MFFIFSTVNAASKGHLPVVLYLVTKQAANPLIRNNWGETAYDAAAAVFEVWICEILQKAEAERWQGSSSPYDPIAVHTTIPLVIYENQRLDTRLKTLAVNGGRPKFSASGLGKKGRKAPFELTVHPPEDGPQRIAAWRSDVQLPLLDDPFNLKRVNAKGDAATPREGSERSFFWLLVVSHCTWGFALRLGHSSDWTLDLTPPKCDATEGWQYARHLDDPDDHWTSEVPPQLERLLTGAGVMTSGLIGPSTSRTNGASDAPSSTWCRRRRWVRVMRRRLDIPPLPYLEPDGSLYLLQPDGSLTLYLSEYDEAGGSEGGQEMGSMPQTFLSSAQDYVSRARYLAGSQHARSYGAEYDAYSLKTPIEEPTRPSAADVRRSIGKLQRAVSELRTGLLRKCFLSSSFVSEPDTYPR</sequence>
<evidence type="ECO:0000313" key="2">
    <source>
        <dbReference type="Proteomes" id="UP000076738"/>
    </source>
</evidence>
<protein>
    <submittedName>
        <fullName evidence="1">Uncharacterized protein</fullName>
    </submittedName>
</protein>
<dbReference type="STRING" id="1330018.A0A167QQ38"/>
<gene>
    <name evidence="1" type="ORF">CALVIDRAFT_322949</name>
</gene>
<dbReference type="AlphaFoldDB" id="A0A167QQ38"/>